<dbReference type="EMBL" id="MCFF01000009">
    <property type="protein sequence ID" value="ORZ23688.1"/>
    <property type="molecule type" value="Genomic_DNA"/>
</dbReference>
<gene>
    <name evidence="2" type="ORF">BCR41DRAFT_244224</name>
</gene>
<dbReference type="Proteomes" id="UP000193648">
    <property type="component" value="Unassembled WGS sequence"/>
</dbReference>
<keyword evidence="1" id="KW-0732">Signal</keyword>
<feature type="chain" id="PRO_5013118913" evidence="1">
    <location>
        <begin position="16"/>
        <end position="84"/>
    </location>
</feature>
<organism evidence="2 3">
    <name type="scientific">Lobosporangium transversale</name>
    <dbReference type="NCBI Taxonomy" id="64571"/>
    <lineage>
        <taxon>Eukaryota</taxon>
        <taxon>Fungi</taxon>
        <taxon>Fungi incertae sedis</taxon>
        <taxon>Mucoromycota</taxon>
        <taxon>Mortierellomycotina</taxon>
        <taxon>Mortierellomycetes</taxon>
        <taxon>Mortierellales</taxon>
        <taxon>Mortierellaceae</taxon>
        <taxon>Lobosporangium</taxon>
    </lineage>
</organism>
<dbReference type="GeneID" id="33561986"/>
<sequence length="84" mass="9593">MAQLLQLSLFLFILSEEDNRKKEKGVNSLCSMSENATPKRRHNILPCATELLNKHKKIFVQLPRGVRQVRNKSSVLGMNLNGME</sequence>
<dbReference type="RefSeq" id="XP_021883502.1">
    <property type="nucleotide sequence ID" value="XM_022020142.1"/>
</dbReference>
<feature type="signal peptide" evidence="1">
    <location>
        <begin position="1"/>
        <end position="15"/>
    </location>
</feature>
<dbReference type="AlphaFoldDB" id="A0A1Y2GTZ0"/>
<comment type="caution">
    <text evidence="2">The sequence shown here is derived from an EMBL/GenBank/DDBJ whole genome shotgun (WGS) entry which is preliminary data.</text>
</comment>
<evidence type="ECO:0000313" key="2">
    <source>
        <dbReference type="EMBL" id="ORZ23688.1"/>
    </source>
</evidence>
<evidence type="ECO:0000313" key="3">
    <source>
        <dbReference type="Proteomes" id="UP000193648"/>
    </source>
</evidence>
<keyword evidence="3" id="KW-1185">Reference proteome</keyword>
<proteinExistence type="predicted"/>
<accession>A0A1Y2GTZ0</accession>
<protein>
    <submittedName>
        <fullName evidence="2">Uncharacterized protein</fullName>
    </submittedName>
</protein>
<reference evidence="2 3" key="1">
    <citation type="submission" date="2016-07" db="EMBL/GenBank/DDBJ databases">
        <title>Pervasive Adenine N6-methylation of Active Genes in Fungi.</title>
        <authorList>
            <consortium name="DOE Joint Genome Institute"/>
            <person name="Mondo S.J."/>
            <person name="Dannebaum R.O."/>
            <person name="Kuo R.C."/>
            <person name="Labutti K."/>
            <person name="Haridas S."/>
            <person name="Kuo A."/>
            <person name="Salamov A."/>
            <person name="Ahrendt S.R."/>
            <person name="Lipzen A."/>
            <person name="Sullivan W."/>
            <person name="Andreopoulos W.B."/>
            <person name="Clum A."/>
            <person name="Lindquist E."/>
            <person name="Daum C."/>
            <person name="Ramamoorthy G.K."/>
            <person name="Gryganskyi A."/>
            <person name="Culley D."/>
            <person name="Magnuson J.K."/>
            <person name="James T.Y."/>
            <person name="O'Malley M.A."/>
            <person name="Stajich J.E."/>
            <person name="Spatafora J.W."/>
            <person name="Visel A."/>
            <person name="Grigoriev I.V."/>
        </authorList>
    </citation>
    <scope>NUCLEOTIDE SEQUENCE [LARGE SCALE GENOMIC DNA]</scope>
    <source>
        <strain evidence="2 3">NRRL 3116</strain>
    </source>
</reference>
<name>A0A1Y2GTZ0_9FUNG</name>
<evidence type="ECO:0000256" key="1">
    <source>
        <dbReference type="SAM" id="SignalP"/>
    </source>
</evidence>
<dbReference type="InParanoid" id="A0A1Y2GTZ0"/>